<dbReference type="Pfam" id="PF14676">
    <property type="entry name" value="FANCI_S2"/>
    <property type="match status" value="1"/>
</dbReference>
<dbReference type="EMBL" id="PZQS01000005">
    <property type="protein sequence ID" value="PVD30204.1"/>
    <property type="molecule type" value="Genomic_DNA"/>
</dbReference>
<dbReference type="SUPFAM" id="SSF48371">
    <property type="entry name" value="ARM repeat"/>
    <property type="match status" value="1"/>
</dbReference>
<dbReference type="OrthoDB" id="195089at2759"/>
<feature type="compositionally biased region" description="Acidic residues" evidence="1">
    <location>
        <begin position="1060"/>
        <end position="1072"/>
    </location>
</feature>
<comment type="caution">
    <text evidence="7">The sequence shown here is derived from an EMBL/GenBank/DDBJ whole genome shotgun (WGS) entry which is preliminary data.</text>
</comment>
<evidence type="ECO:0000313" key="7">
    <source>
        <dbReference type="EMBL" id="PVD30204.1"/>
    </source>
</evidence>
<evidence type="ECO:0000256" key="1">
    <source>
        <dbReference type="SAM" id="MobiDB-lite"/>
    </source>
</evidence>
<sequence>MEETINTDILRQIEGTVILHISFAVMEQRELGQEFLKYLKAWQFSCASRVLTPFNVAVALSIVGMNILSEQILDFLKSTVLRSFRDRHRHQQSFWVRENFPEQEDIEELLLETVSNSSSGWEHVVKGLVQLGFLLMDSFGPRLVFGRQEVITVGRLTPNQSACQLGSKILQKMFKGHEVVRSDVLSQIFNRVMTEGSAPASHYLSLLSEIVFSCPVLLLESQAKVREVFDCLPMLPPDTAQGLLVALLPLLKISMSLRDAVMLLLRKSIFSRQLDERKVGLQGFLAILKSFKVLGGVPSSQESQSSQLFYSSQIPVDVHNQYNRTCNEALCLEVLGILQRCLSQQADIRLSLYKGLVDVISRNTQLKARIIEMLFKQVKRYYEQQAEIMPPLKLELCLTASGENVYLAEPLAHLISCVQQCITRARLIQAKVTDQDLDDSDQEGSGKSLEELEDMLDSLTNRMIQADMEDFELDKAADFSTANSVGVRNNIYAILLLGTYEVLMEHNLTVATLSAGGSEHVTQLFSKYKTVCDVLKEKSGGGKKGRQGASSHKIPNSLLSLACVVHTLDALFNDETPSHKESLEHLRVNSDFVGYIVLVALQKLQQLVDKGTCDETNCSPQKVFEYCCTLARLFLTQYMENQLSAESRERSRKMVGSCLEGLVHVFTFASANGEDAMKQCLAAIVKTEDDPDIHSHIKRFQRLLNNILSADDDERCLKDIGGLMAIIRLLMVHLKPYDPEYEQVVTWTHKLCVDYNLDDIPLSKLFLSTLLKLSTQMKNLPQLLRDMMQDLHSQLGDIDREVTVEDRTHFCQINTRTAIHVVPLVLSSVDGDLEDTDWVLARMKADTTQQLPCDEAILGPTQQEGFEKLICGRMIILVQGFHELVQSAVSLGPSVAAIFKSLTKLYLTFLGLIKYYLHLYTTRTGHVSSRFEKLVKIIGTHLTPYVYTFITYVQTLENEQLAEISDPKDKKKTKGGKTHTAKLKVGGKQDKIIPNLIFAIEELERHLVKLSKKSKINLMENIKTSTSRDFRINVAIVQESLQVTSSDEEEEQRTEVRDEREEENSDVEDVSNDEQTLEKRSNDETKDPKESKKTKEKEGDDEPELKKRKLGRKQNTK</sequence>
<dbReference type="InterPro" id="IPR029313">
    <property type="entry name" value="FANCI_S3"/>
</dbReference>
<gene>
    <name evidence="7" type="ORF">C0Q70_09466</name>
</gene>
<evidence type="ECO:0000259" key="6">
    <source>
        <dbReference type="Pfam" id="PF14680"/>
    </source>
</evidence>
<feature type="domain" description="FANCI helical" evidence="6">
    <location>
        <begin position="303"/>
        <end position="535"/>
    </location>
</feature>
<proteinExistence type="predicted"/>
<dbReference type="STRING" id="400727.A0A2T7P9V7"/>
<feature type="domain" description="FANCI solenoid 2" evidence="2">
    <location>
        <begin position="124"/>
        <end position="285"/>
    </location>
</feature>
<evidence type="ECO:0008006" key="9">
    <source>
        <dbReference type="Google" id="ProtNLM"/>
    </source>
</evidence>
<organism evidence="7 8">
    <name type="scientific">Pomacea canaliculata</name>
    <name type="common">Golden apple snail</name>
    <dbReference type="NCBI Taxonomy" id="400727"/>
    <lineage>
        <taxon>Eukaryota</taxon>
        <taxon>Metazoa</taxon>
        <taxon>Spiralia</taxon>
        <taxon>Lophotrochozoa</taxon>
        <taxon>Mollusca</taxon>
        <taxon>Gastropoda</taxon>
        <taxon>Caenogastropoda</taxon>
        <taxon>Architaenioglossa</taxon>
        <taxon>Ampullarioidea</taxon>
        <taxon>Ampullariidae</taxon>
        <taxon>Pomacea</taxon>
    </lineage>
</organism>
<feature type="domain" description="FANCI helical" evidence="5">
    <location>
        <begin position="30"/>
        <end position="116"/>
    </location>
</feature>
<protein>
    <recommendedName>
        <fullName evidence="9">Fanconi anemia group I protein</fullName>
    </recommendedName>
</protein>
<dbReference type="InterPro" id="IPR029314">
    <property type="entry name" value="FANCI_S4"/>
</dbReference>
<feature type="compositionally biased region" description="Basic residues" evidence="1">
    <location>
        <begin position="1106"/>
        <end position="1117"/>
    </location>
</feature>
<dbReference type="PANTHER" id="PTHR21818:SF0">
    <property type="entry name" value="FANCONI ANEMIA GROUP I PROTEIN"/>
    <property type="match status" value="1"/>
</dbReference>
<evidence type="ECO:0000259" key="5">
    <source>
        <dbReference type="Pfam" id="PF14679"/>
    </source>
</evidence>
<keyword evidence="8" id="KW-1185">Reference proteome</keyword>
<dbReference type="InterPro" id="IPR026171">
    <property type="entry name" value="FANCI"/>
</dbReference>
<dbReference type="InterPro" id="IPR029310">
    <property type="entry name" value="FANCI_HD1"/>
</dbReference>
<feature type="domain" description="FANCI solenoid 3" evidence="3">
    <location>
        <begin position="558"/>
        <end position="768"/>
    </location>
</feature>
<evidence type="ECO:0000259" key="4">
    <source>
        <dbReference type="Pfam" id="PF14678"/>
    </source>
</evidence>
<dbReference type="Pfam" id="PF14680">
    <property type="entry name" value="FANCI_HD2"/>
    <property type="match status" value="1"/>
</dbReference>
<dbReference type="PANTHER" id="PTHR21818">
    <property type="entry name" value="BC025462 PROTEIN"/>
    <property type="match status" value="1"/>
</dbReference>
<dbReference type="InterPro" id="IPR029315">
    <property type="entry name" value="FANCI_S2"/>
</dbReference>
<accession>A0A2T7P9V7</accession>
<dbReference type="InterPro" id="IPR029312">
    <property type="entry name" value="FANCI_HD2"/>
</dbReference>
<dbReference type="AlphaFoldDB" id="A0A2T7P9V7"/>
<evidence type="ECO:0000259" key="3">
    <source>
        <dbReference type="Pfam" id="PF14677"/>
    </source>
</evidence>
<feature type="domain" description="FANCI solenoid 4" evidence="4">
    <location>
        <begin position="783"/>
        <end position="1038"/>
    </location>
</feature>
<reference evidence="7 8" key="1">
    <citation type="submission" date="2018-04" db="EMBL/GenBank/DDBJ databases">
        <title>The genome of golden apple snail Pomacea canaliculata provides insight into stress tolerance and invasive adaptation.</title>
        <authorList>
            <person name="Liu C."/>
            <person name="Liu B."/>
            <person name="Ren Y."/>
            <person name="Zhang Y."/>
            <person name="Wang H."/>
            <person name="Li S."/>
            <person name="Jiang F."/>
            <person name="Yin L."/>
            <person name="Zhang G."/>
            <person name="Qian W."/>
            <person name="Fan W."/>
        </authorList>
    </citation>
    <scope>NUCLEOTIDE SEQUENCE [LARGE SCALE GENOMIC DNA]</scope>
    <source>
        <strain evidence="7">SZHN2017</strain>
        <tissue evidence="7">Muscle</tissue>
    </source>
</reference>
<dbReference type="InterPro" id="IPR016024">
    <property type="entry name" value="ARM-type_fold"/>
</dbReference>
<evidence type="ECO:0000313" key="8">
    <source>
        <dbReference type="Proteomes" id="UP000245119"/>
    </source>
</evidence>
<dbReference type="GO" id="GO:0006281">
    <property type="term" value="P:DNA repair"/>
    <property type="evidence" value="ECO:0007669"/>
    <property type="project" value="InterPro"/>
</dbReference>
<dbReference type="GO" id="GO:0070182">
    <property type="term" value="F:DNA polymerase binding"/>
    <property type="evidence" value="ECO:0007669"/>
    <property type="project" value="TreeGrafter"/>
</dbReference>
<feature type="compositionally biased region" description="Basic and acidic residues" evidence="1">
    <location>
        <begin position="1076"/>
        <end position="1098"/>
    </location>
</feature>
<feature type="region of interest" description="Disordered" evidence="1">
    <location>
        <begin position="1042"/>
        <end position="1117"/>
    </location>
</feature>
<dbReference type="Pfam" id="PF14677">
    <property type="entry name" value="FANCI_S3"/>
    <property type="match status" value="1"/>
</dbReference>
<dbReference type="Pfam" id="PF14678">
    <property type="entry name" value="FANCI_S4"/>
    <property type="match status" value="1"/>
</dbReference>
<evidence type="ECO:0000259" key="2">
    <source>
        <dbReference type="Pfam" id="PF14676"/>
    </source>
</evidence>
<dbReference type="Pfam" id="PF14679">
    <property type="entry name" value="FANCI_HD1"/>
    <property type="match status" value="1"/>
</dbReference>
<name>A0A2T7P9V7_POMCA</name>
<dbReference type="Proteomes" id="UP000245119">
    <property type="component" value="Linkage Group LG5"/>
</dbReference>